<gene>
    <name evidence="1" type="ORF">HLI17_15395</name>
</gene>
<dbReference type="AlphaFoldDB" id="A0A7Y2W5X7"/>
<evidence type="ECO:0000313" key="2">
    <source>
        <dbReference type="Proteomes" id="UP000530654"/>
    </source>
</evidence>
<sequence>MSSSVDILNQYISVLQERRLLVATSLLNDNSPPDLQINTAAKNANNLVQIQAGIEAARKALGELTGSAVPFSDTVPIAPLE</sequence>
<dbReference type="RefSeq" id="WP_017966960.1">
    <property type="nucleotide sequence ID" value="NZ_JABEQY010000012.1"/>
</dbReference>
<protein>
    <submittedName>
        <fullName evidence="1">Uncharacterized protein</fullName>
    </submittedName>
</protein>
<reference evidence="1 2" key="1">
    <citation type="submission" date="2020-04" db="EMBL/GenBank/DDBJ databases">
        <title>Rhizobium bacterial biofertilizers improve the content of phenolic compounds of Lactuca sativa L. under non-saline and saline-stress conditions.</title>
        <authorList>
            <person name="Ayuso-Calles M."/>
            <person name="Garcia-Estevez I."/>
            <person name="Jimenez-Gomez A."/>
            <person name="Flores-Felix J.D."/>
            <person name="Escribano-Bailon M."/>
            <person name="Rivas R."/>
        </authorList>
    </citation>
    <scope>NUCLEOTIDE SEQUENCE [LARGE SCALE GENOMIC DNA]</scope>
    <source>
        <strain evidence="1 2">GPTR02</strain>
    </source>
</reference>
<name>A0A7Y2W5X7_9HYPH</name>
<comment type="caution">
    <text evidence="1">The sequence shown here is derived from an EMBL/GenBank/DDBJ whole genome shotgun (WGS) entry which is preliminary data.</text>
</comment>
<accession>A0A7Y2W5X7</accession>
<proteinExistence type="predicted"/>
<evidence type="ECO:0000313" key="1">
    <source>
        <dbReference type="EMBL" id="NNH64654.1"/>
    </source>
</evidence>
<organism evidence="1 2">
    <name type="scientific">Rhizobium laguerreae</name>
    <dbReference type="NCBI Taxonomy" id="1076926"/>
    <lineage>
        <taxon>Bacteria</taxon>
        <taxon>Pseudomonadati</taxon>
        <taxon>Pseudomonadota</taxon>
        <taxon>Alphaproteobacteria</taxon>
        <taxon>Hyphomicrobiales</taxon>
        <taxon>Rhizobiaceae</taxon>
        <taxon>Rhizobium/Agrobacterium group</taxon>
        <taxon>Rhizobium</taxon>
    </lineage>
</organism>
<dbReference type="Proteomes" id="UP000530654">
    <property type="component" value="Unassembled WGS sequence"/>
</dbReference>
<dbReference type="EMBL" id="JABEQY010000012">
    <property type="protein sequence ID" value="NNH64654.1"/>
    <property type="molecule type" value="Genomic_DNA"/>
</dbReference>